<evidence type="ECO:0000259" key="4">
    <source>
        <dbReference type="Pfam" id="PF08701"/>
    </source>
</evidence>
<keyword evidence="2" id="KW-0539">Nucleus</keyword>
<name>A0ABD1M565_9FABA</name>
<dbReference type="InterPro" id="IPR014813">
    <property type="entry name" value="Gnl3_N_dom"/>
</dbReference>
<accession>A0ABD1M565</accession>
<evidence type="ECO:0000313" key="6">
    <source>
        <dbReference type="Proteomes" id="UP001603857"/>
    </source>
</evidence>
<organism evidence="5 6">
    <name type="scientific">Flemingia macrophylla</name>
    <dbReference type="NCBI Taxonomy" id="520843"/>
    <lineage>
        <taxon>Eukaryota</taxon>
        <taxon>Viridiplantae</taxon>
        <taxon>Streptophyta</taxon>
        <taxon>Embryophyta</taxon>
        <taxon>Tracheophyta</taxon>
        <taxon>Spermatophyta</taxon>
        <taxon>Magnoliopsida</taxon>
        <taxon>eudicotyledons</taxon>
        <taxon>Gunneridae</taxon>
        <taxon>Pentapetalae</taxon>
        <taxon>rosids</taxon>
        <taxon>fabids</taxon>
        <taxon>Fabales</taxon>
        <taxon>Fabaceae</taxon>
        <taxon>Papilionoideae</taxon>
        <taxon>50 kb inversion clade</taxon>
        <taxon>NPAAA clade</taxon>
        <taxon>indigoferoid/millettioid clade</taxon>
        <taxon>Phaseoleae</taxon>
        <taxon>Flemingia</taxon>
    </lineage>
</organism>
<evidence type="ECO:0000256" key="3">
    <source>
        <dbReference type="SAM" id="MobiDB-lite"/>
    </source>
</evidence>
<proteinExistence type="predicted"/>
<comment type="caution">
    <text evidence="5">The sequence shown here is derived from an EMBL/GenBank/DDBJ whole genome shotgun (WGS) entry which is preliminary data.</text>
</comment>
<protein>
    <recommendedName>
        <fullName evidence="4">Guanine nucleotide-binding protein-like 3 N-terminal domain-containing protein</fullName>
    </recommendedName>
</protein>
<feature type="domain" description="Guanine nucleotide-binding protein-like 3 N-terminal" evidence="4">
    <location>
        <begin position="2"/>
        <end position="69"/>
    </location>
</feature>
<dbReference type="AlphaFoldDB" id="A0ABD1M565"/>
<dbReference type="Pfam" id="PF08701">
    <property type="entry name" value="GN3L_Grn1"/>
    <property type="match status" value="1"/>
</dbReference>
<evidence type="ECO:0000256" key="1">
    <source>
        <dbReference type="ARBA" id="ARBA00004123"/>
    </source>
</evidence>
<evidence type="ECO:0000256" key="2">
    <source>
        <dbReference type="ARBA" id="ARBA00023242"/>
    </source>
</evidence>
<dbReference type="EMBL" id="JBGMDY010000006">
    <property type="protein sequence ID" value="KAL2330919.1"/>
    <property type="molecule type" value="Genomic_DNA"/>
</dbReference>
<keyword evidence="6" id="KW-1185">Reference proteome</keyword>
<feature type="region of interest" description="Disordered" evidence="3">
    <location>
        <begin position="1"/>
        <end position="36"/>
    </location>
</feature>
<sequence>MVIRKVKEHNRKKTKEAKKLRLSRKKKVEKDPGIPNDWPLKEHEVKALEAGRAKAIAELERKKVESKERVWKRKLGLLEDEDNFNGANWNLSKIGVNLFVVGWKFGYVKSLKSLMSYWRSLKDGDEGMA</sequence>
<dbReference type="Proteomes" id="UP001603857">
    <property type="component" value="Unassembled WGS sequence"/>
</dbReference>
<feature type="compositionally biased region" description="Basic residues" evidence="3">
    <location>
        <begin position="1"/>
        <end position="27"/>
    </location>
</feature>
<comment type="subcellular location">
    <subcellularLocation>
        <location evidence="1">Nucleus</location>
    </subcellularLocation>
</comment>
<gene>
    <name evidence="5" type="ORF">Fmac_018500</name>
</gene>
<evidence type="ECO:0000313" key="5">
    <source>
        <dbReference type="EMBL" id="KAL2330919.1"/>
    </source>
</evidence>
<dbReference type="GO" id="GO:0005634">
    <property type="term" value="C:nucleus"/>
    <property type="evidence" value="ECO:0007669"/>
    <property type="project" value="UniProtKB-SubCell"/>
</dbReference>
<reference evidence="5 6" key="1">
    <citation type="submission" date="2024-08" db="EMBL/GenBank/DDBJ databases">
        <title>Insights into the chromosomal genome structure of Flemingia macrophylla.</title>
        <authorList>
            <person name="Ding Y."/>
            <person name="Zhao Y."/>
            <person name="Bi W."/>
            <person name="Wu M."/>
            <person name="Zhao G."/>
            <person name="Gong Y."/>
            <person name="Li W."/>
            <person name="Zhang P."/>
        </authorList>
    </citation>
    <scope>NUCLEOTIDE SEQUENCE [LARGE SCALE GENOMIC DNA]</scope>
    <source>
        <strain evidence="5">DYQJB</strain>
        <tissue evidence="5">Leaf</tissue>
    </source>
</reference>